<dbReference type="InterPro" id="IPR017850">
    <property type="entry name" value="Alkaline_phosphatase_core_sf"/>
</dbReference>
<comment type="caution">
    <text evidence="10">The sequence shown here is derived from an EMBL/GenBank/DDBJ whole genome shotgun (WGS) entry which is preliminary data.</text>
</comment>
<dbReference type="Proteomes" id="UP000460412">
    <property type="component" value="Unassembled WGS sequence"/>
</dbReference>
<evidence type="ECO:0000256" key="2">
    <source>
        <dbReference type="ARBA" id="ARBA00004936"/>
    </source>
</evidence>
<evidence type="ECO:0000256" key="5">
    <source>
        <dbReference type="ARBA" id="ARBA00022989"/>
    </source>
</evidence>
<comment type="pathway">
    <text evidence="2">Cell wall biogenesis; lipoteichoic acid biosynthesis.</text>
</comment>
<evidence type="ECO:0000256" key="1">
    <source>
        <dbReference type="ARBA" id="ARBA00004651"/>
    </source>
</evidence>
<evidence type="ECO:0000256" key="4">
    <source>
        <dbReference type="ARBA" id="ARBA00022692"/>
    </source>
</evidence>
<reference evidence="10 11" key="1">
    <citation type="submission" date="2019-12" db="EMBL/GenBank/DDBJ databases">
        <title>Sporaefaciens musculi gen. nov., sp. nov., a novel bacterium isolated from the caecum of an obese mouse.</title>
        <authorList>
            <person name="Rasmussen T.S."/>
            <person name="Streidl T."/>
            <person name="Hitch T.C.A."/>
            <person name="Wortmann E."/>
            <person name="Deptula P."/>
            <person name="Hansen M."/>
            <person name="Nielsen D.S."/>
            <person name="Clavel T."/>
            <person name="Vogensen F.K."/>
        </authorList>
    </citation>
    <scope>NUCLEOTIDE SEQUENCE [LARGE SCALE GENOMIC DNA]</scope>
    <source>
        <strain evidence="10 11">WCA-9-b2</strain>
    </source>
</reference>
<keyword evidence="3" id="KW-1003">Cell membrane</keyword>
<feature type="transmembrane region" description="Helical" evidence="8">
    <location>
        <begin position="59"/>
        <end position="79"/>
    </location>
</feature>
<feature type="transmembrane region" description="Helical" evidence="8">
    <location>
        <begin position="174"/>
        <end position="192"/>
    </location>
</feature>
<evidence type="ECO:0000256" key="3">
    <source>
        <dbReference type="ARBA" id="ARBA00022475"/>
    </source>
</evidence>
<dbReference type="GO" id="GO:0005886">
    <property type="term" value="C:plasma membrane"/>
    <property type="evidence" value="ECO:0007669"/>
    <property type="project" value="UniProtKB-SubCell"/>
</dbReference>
<dbReference type="PANTHER" id="PTHR47371">
    <property type="entry name" value="LIPOTEICHOIC ACID SYNTHASE"/>
    <property type="match status" value="1"/>
</dbReference>
<keyword evidence="10" id="KW-0378">Hydrolase</keyword>
<gene>
    <name evidence="10" type="ORF">GN277_25230</name>
</gene>
<feature type="domain" description="Sulfatase N-terminal" evidence="9">
    <location>
        <begin position="293"/>
        <end position="574"/>
    </location>
</feature>
<organism evidence="10 11">
    <name type="scientific">Sporofaciens musculi</name>
    <dbReference type="NCBI Taxonomy" id="2681861"/>
    <lineage>
        <taxon>Bacteria</taxon>
        <taxon>Bacillati</taxon>
        <taxon>Bacillota</taxon>
        <taxon>Clostridia</taxon>
        <taxon>Lachnospirales</taxon>
        <taxon>Lachnospiraceae</taxon>
        <taxon>Sporofaciens</taxon>
    </lineage>
</organism>
<dbReference type="SUPFAM" id="SSF53649">
    <property type="entry name" value="Alkaline phosphatase-like"/>
    <property type="match status" value="1"/>
</dbReference>
<dbReference type="AlphaFoldDB" id="A0A7X3SLF9"/>
<keyword evidence="5 8" id="KW-1133">Transmembrane helix</keyword>
<evidence type="ECO:0000259" key="9">
    <source>
        <dbReference type="Pfam" id="PF00884"/>
    </source>
</evidence>
<proteinExistence type="predicted"/>
<evidence type="ECO:0000313" key="11">
    <source>
        <dbReference type="Proteomes" id="UP000460412"/>
    </source>
</evidence>
<dbReference type="InterPro" id="IPR050448">
    <property type="entry name" value="OpgB/LTA_synthase_biosynth"/>
</dbReference>
<sequence length="736" mass="84075">MKKFQVKKPDIKGSFHKLKNIKKEDVKVYWMARKERRERILEERRNSAFARKMRPVYQFMNRISLLLHALLACMINFAIEAISRHSAMEAWKYMTGTPLVFLYNAFMIFITFSVVYLVKRRMFVRIIISVLWLALGVANGYMLMKRVTPFNAQDFKVAKDGITLINNYFNGVELVGLAVGIGAVVIWVISMWRRGGQYNGKLRRLWALAGVGVWFVVYGIVSDLAVEKRVVSTYFGNIAFAYEDYGLPYCFMASVFNTGITEPNDYNEKTITEISGNREITKSETGRAKDELPNIIFIQLESYFDVAEAEFFTTSEDASPNLHAMYENYSSGYFKVPSIGAGTANTEFEVLTGMNLRYFGPGEYPYKTVLKNQVSESAATALGALGYGTHALHNNGGNFYSRARVFNNVGFDSYTSKEFMNILQTTENGWAKDDILIQHIIEAMDTTKGQDFVFGISVQGHGDYPEEKMIENPKILVEGIADEGTKNKWEYYVNQVYEMDQFAGNLVKALEERGEPTVVVFYGDHLPTMGLKAEDLKGRYLYNTNYVIWDNIGLPKEDRNIPSYQIMADVLDRLDIHSGTVFNYHQQRRKTKNYLADLEILQYDLLYGEQYVYDGKPPITEGHMAMGVRDVTLKNVIPHLGEGYSLYGENFTKSSKVFVNGERQKSTFLNNTRIDLPETELGEEDEIVVVQMGSSNTVFRKSDAYLYQNGELTVEEGTGTDKKKSWVEQLDEEEKR</sequence>
<dbReference type="GO" id="GO:0016740">
    <property type="term" value="F:transferase activity"/>
    <property type="evidence" value="ECO:0007669"/>
    <property type="project" value="UniProtKB-KW"/>
</dbReference>
<feature type="region of interest" description="Disordered" evidence="7">
    <location>
        <begin position="717"/>
        <end position="736"/>
    </location>
</feature>
<name>A0A7X3SLF9_9FIRM</name>
<feature type="transmembrane region" description="Helical" evidence="8">
    <location>
        <begin position="123"/>
        <end position="144"/>
    </location>
</feature>
<comment type="subcellular location">
    <subcellularLocation>
        <location evidence="1">Cell membrane</location>
        <topology evidence="1">Multi-pass membrane protein</topology>
    </subcellularLocation>
</comment>
<feature type="transmembrane region" description="Helical" evidence="8">
    <location>
        <begin position="204"/>
        <end position="221"/>
    </location>
</feature>
<feature type="transmembrane region" description="Helical" evidence="8">
    <location>
        <begin position="99"/>
        <end position="118"/>
    </location>
</feature>
<evidence type="ECO:0000313" key="10">
    <source>
        <dbReference type="EMBL" id="MXP78522.1"/>
    </source>
</evidence>
<dbReference type="Pfam" id="PF00884">
    <property type="entry name" value="Sulfatase"/>
    <property type="match status" value="1"/>
</dbReference>
<keyword evidence="6 8" id="KW-0472">Membrane</keyword>
<keyword evidence="4 8" id="KW-0812">Transmembrane</keyword>
<accession>A0A7X3SLF9</accession>
<dbReference type="GO" id="GO:0016787">
    <property type="term" value="F:hydrolase activity"/>
    <property type="evidence" value="ECO:0007669"/>
    <property type="project" value="UniProtKB-KW"/>
</dbReference>
<keyword evidence="11" id="KW-1185">Reference proteome</keyword>
<protein>
    <submittedName>
        <fullName evidence="10">Sulfatase-like hydrolase/transferase</fullName>
    </submittedName>
</protein>
<dbReference type="RefSeq" id="WP_159755257.1">
    <property type="nucleotide sequence ID" value="NZ_CASSPE010000022.1"/>
</dbReference>
<evidence type="ECO:0000256" key="6">
    <source>
        <dbReference type="ARBA" id="ARBA00023136"/>
    </source>
</evidence>
<keyword evidence="10" id="KW-0808">Transferase</keyword>
<evidence type="ECO:0000256" key="7">
    <source>
        <dbReference type="SAM" id="MobiDB-lite"/>
    </source>
</evidence>
<dbReference type="EMBL" id="WUQX01000001">
    <property type="protein sequence ID" value="MXP78522.1"/>
    <property type="molecule type" value="Genomic_DNA"/>
</dbReference>
<dbReference type="Gene3D" id="3.40.720.10">
    <property type="entry name" value="Alkaline Phosphatase, subunit A"/>
    <property type="match status" value="1"/>
</dbReference>
<dbReference type="InterPro" id="IPR000917">
    <property type="entry name" value="Sulfatase_N"/>
</dbReference>
<dbReference type="CDD" id="cd16015">
    <property type="entry name" value="LTA_synthase"/>
    <property type="match status" value="1"/>
</dbReference>
<evidence type="ECO:0000256" key="8">
    <source>
        <dbReference type="SAM" id="Phobius"/>
    </source>
</evidence>
<dbReference type="PANTHER" id="PTHR47371:SF3">
    <property type="entry name" value="PHOSPHOGLYCEROL TRANSFERASE I"/>
    <property type="match status" value="1"/>
</dbReference>